<feature type="region of interest" description="Disordered" evidence="1">
    <location>
        <begin position="444"/>
        <end position="506"/>
    </location>
</feature>
<reference evidence="3 4" key="1">
    <citation type="journal article" date="2018" name="Elife">
        <title>Functional genomics of lipid metabolism in the oleaginous yeast Rhodosporidium toruloides.</title>
        <authorList>
            <person name="Coradetti S.T."/>
            <person name="Pinel D."/>
            <person name="Geiselman G."/>
            <person name="Ito M."/>
            <person name="Mondo S."/>
            <person name="Reilly M.C."/>
            <person name="Cheng Y.F."/>
            <person name="Bauer S."/>
            <person name="Grigoriev I."/>
            <person name="Gladden J.M."/>
            <person name="Simmons B.A."/>
            <person name="Brem R."/>
            <person name="Arkin A.P."/>
            <person name="Skerker J.M."/>
        </authorList>
    </citation>
    <scope>NUCLEOTIDE SEQUENCE [LARGE SCALE GENOMIC DNA]</scope>
    <source>
        <strain evidence="3 4">NBRC 0880</strain>
    </source>
</reference>
<sequence>MEPNSSPLPLQHRAHCTASTQRLALLQHPQSTPTERTTSSPASQPSQLLPPPLSSSQSTHPFAQPVNRHSPLGDEGMADVSPGGGHGAPLQPLPAWLSRTSFPTATVDLPYTIATLLPNGVPTLIITAQRVTQYGTDILQLPLTVDPGADVSGQNLGDLYTTAGGDATQTVVRELGGTRMFTLGRESGTQALAGGTAAEGQSAPAAGTAMSAAEPPAASGGAPPASAYPPSAAQSPSPISASQQPSPAPTASVASVAASLSAALASATGDSTPDPASVASLSSAYASATSALSAASPSSASSTFPTSAPPSSLPSTPPSVSSSTSSSPSPSSTSSPALNPTHHLTPSQLAAAIAAPLAFLLLLLLLFICCLCLRRRRRRRAVAEEEGLLDSPASQPSQAGGKKRVKSGGVLWEWVPTRSPSRLSGRSGSGRSVLSRLTGGLLGRGGAGGARSMAGSSPGNSPVEGEKGFSPKSGGGGEERSPRTEEEKGLLSGGEGEGGRDAGVAGGGAGLAAAGAAQQAHLYARQDDTRRSGPVEPFDDIDLTSPRLDLDSSTCPSRPLSPPTLLPIQPSSPIRLSRFYDPAGASARAYFPPSPSSYSTPSRFVPSEVPYSDAHYAPPVPLTYAEGLSVPLGPVRQATSTLSQLWQGYETNSPRTDAGDEGRKRESSRLGYLSWSTLDGGGGGQQQEYTPPHTPELPALRVIHEREDDERSYSGSSEGERRTQGRQAVVSEGGWLSGRLSGLFPSTRPSRDTLYEADEEDDGADEGDRLRVPLGVERRGSGDTGGSGQSDEFRGLTGGDLFLNSPRWIGTRRRRSSPPPFSSFEPLGSTSISYDPPIILHHQASSTSLDPPYRQPRHWSSFATETESRYHDADSPIFAPTPAESPGLYPSSSQLPRVTTVVKGRHQREDSGVSVLGRIAASFGALKGGVAAGLGIDGEGAGAGAGVTRRRGMPRRREFSTESSMDPFQYSYATANLPTVPSPTSSPRKQRTRRSLTALRHSQSQPMMQKPSSNAPPLPFPSARPLSTVVGRYHDPFADADVDGGADDERAVQQRAHQERREYEYGQEREGPDMGEIRRVGEQSE</sequence>
<evidence type="ECO:0000313" key="3">
    <source>
        <dbReference type="EMBL" id="PRQ77959.1"/>
    </source>
</evidence>
<feature type="compositionally biased region" description="Pro residues" evidence="1">
    <location>
        <begin position="307"/>
        <end position="317"/>
    </location>
</feature>
<keyword evidence="2" id="KW-0472">Membrane</keyword>
<dbReference type="EMBL" id="LCTV02000001">
    <property type="protein sequence ID" value="PRQ77959.1"/>
    <property type="molecule type" value="Genomic_DNA"/>
</dbReference>
<gene>
    <name evidence="3" type="ORF">AAT19DRAFT_9027</name>
</gene>
<dbReference type="PANTHER" id="PTHR24216">
    <property type="entry name" value="PAXILLIN-RELATED"/>
    <property type="match status" value="1"/>
</dbReference>
<dbReference type="AlphaFoldDB" id="A0A2T0AIY8"/>
<feature type="compositionally biased region" description="Basic and acidic residues" evidence="1">
    <location>
        <begin position="524"/>
        <end position="533"/>
    </location>
</feature>
<feature type="compositionally biased region" description="Basic and acidic residues" evidence="1">
    <location>
        <begin position="702"/>
        <end position="723"/>
    </location>
</feature>
<feature type="compositionally biased region" description="Polar residues" evidence="1">
    <location>
        <begin position="961"/>
        <end position="987"/>
    </location>
</feature>
<feature type="region of interest" description="Disordered" evidence="1">
    <location>
        <begin position="522"/>
        <end position="569"/>
    </location>
</feature>
<feature type="compositionally biased region" description="Basic and acidic residues" evidence="1">
    <location>
        <begin position="657"/>
        <end position="668"/>
    </location>
</feature>
<feature type="compositionally biased region" description="Acidic residues" evidence="1">
    <location>
        <begin position="755"/>
        <end position="765"/>
    </location>
</feature>
<feature type="compositionally biased region" description="Polar residues" evidence="1">
    <location>
        <begin position="17"/>
        <end position="38"/>
    </location>
</feature>
<feature type="region of interest" description="Disordered" evidence="1">
    <location>
        <begin position="940"/>
        <end position="1085"/>
    </location>
</feature>
<dbReference type="Proteomes" id="UP000239560">
    <property type="component" value="Unassembled WGS sequence"/>
</dbReference>
<feature type="region of interest" description="Disordered" evidence="1">
    <location>
        <begin position="296"/>
        <end position="340"/>
    </location>
</feature>
<feature type="compositionally biased region" description="Low complexity" evidence="1">
    <location>
        <begin position="450"/>
        <end position="459"/>
    </location>
</feature>
<dbReference type="OrthoDB" id="2530159at2759"/>
<feature type="compositionally biased region" description="Low complexity" evidence="1">
    <location>
        <begin position="1002"/>
        <end position="1013"/>
    </location>
</feature>
<name>A0A2T0AIY8_RHOTO</name>
<feature type="region of interest" description="Disordered" evidence="1">
    <location>
        <begin position="646"/>
        <end position="798"/>
    </location>
</feature>
<feature type="compositionally biased region" description="Low complexity" evidence="1">
    <location>
        <begin position="318"/>
        <end position="338"/>
    </location>
</feature>
<feature type="compositionally biased region" description="Basic and acidic residues" evidence="1">
    <location>
        <begin position="766"/>
        <end position="781"/>
    </location>
</feature>
<keyword evidence="2" id="KW-0812">Transmembrane</keyword>
<feature type="compositionally biased region" description="Low complexity" evidence="1">
    <location>
        <begin position="201"/>
        <end position="250"/>
    </location>
</feature>
<accession>A0A2T0AIY8</accession>
<evidence type="ECO:0000256" key="2">
    <source>
        <dbReference type="SAM" id="Phobius"/>
    </source>
</evidence>
<proteinExistence type="predicted"/>
<keyword evidence="2" id="KW-1133">Transmembrane helix</keyword>
<protein>
    <submittedName>
        <fullName evidence="3">Uncharacterized protein</fullName>
    </submittedName>
</protein>
<evidence type="ECO:0000313" key="4">
    <source>
        <dbReference type="Proteomes" id="UP000239560"/>
    </source>
</evidence>
<feature type="compositionally biased region" description="Basic and acidic residues" evidence="1">
    <location>
        <begin position="477"/>
        <end position="489"/>
    </location>
</feature>
<feature type="region of interest" description="Disordered" evidence="1">
    <location>
        <begin position="383"/>
        <end position="406"/>
    </location>
</feature>
<organism evidence="3 4">
    <name type="scientific">Rhodotorula toruloides</name>
    <name type="common">Yeast</name>
    <name type="synonym">Rhodosporidium toruloides</name>
    <dbReference type="NCBI Taxonomy" id="5286"/>
    <lineage>
        <taxon>Eukaryota</taxon>
        <taxon>Fungi</taxon>
        <taxon>Dikarya</taxon>
        <taxon>Basidiomycota</taxon>
        <taxon>Pucciniomycotina</taxon>
        <taxon>Microbotryomycetes</taxon>
        <taxon>Sporidiobolales</taxon>
        <taxon>Sporidiobolaceae</taxon>
        <taxon>Rhodotorula</taxon>
    </lineage>
</organism>
<feature type="compositionally biased region" description="Basic and acidic residues" evidence="1">
    <location>
        <begin position="1047"/>
        <end position="1085"/>
    </location>
</feature>
<feature type="region of interest" description="Disordered" evidence="1">
    <location>
        <begin position="1"/>
        <end position="92"/>
    </location>
</feature>
<dbReference type="PANTHER" id="PTHR24216:SF65">
    <property type="entry name" value="PAXILLIN-LIKE PROTEIN 1"/>
    <property type="match status" value="1"/>
</dbReference>
<feature type="region of interest" description="Disordered" evidence="1">
    <location>
        <begin position="193"/>
        <end position="250"/>
    </location>
</feature>
<evidence type="ECO:0000256" key="1">
    <source>
        <dbReference type="SAM" id="MobiDB-lite"/>
    </source>
</evidence>
<feature type="compositionally biased region" description="Polar residues" evidence="1">
    <location>
        <begin position="646"/>
        <end position="655"/>
    </location>
</feature>
<feature type="compositionally biased region" description="Low complexity" evidence="1">
    <location>
        <begin position="296"/>
        <end position="306"/>
    </location>
</feature>
<comment type="caution">
    <text evidence="3">The sequence shown here is derived from an EMBL/GenBank/DDBJ whole genome shotgun (WGS) entry which is preliminary data.</text>
</comment>
<feature type="transmembrane region" description="Helical" evidence="2">
    <location>
        <begin position="349"/>
        <end position="373"/>
    </location>
</feature>